<feature type="domain" description="Cyclin-like" evidence="7">
    <location>
        <begin position="631"/>
        <end position="719"/>
    </location>
</feature>
<keyword evidence="3 5" id="KW-0195">Cyclin</keyword>
<dbReference type="SMART" id="SM01332">
    <property type="entry name" value="Cyclin_C"/>
    <property type="match status" value="1"/>
</dbReference>
<dbReference type="PANTHER" id="PTHR10177">
    <property type="entry name" value="CYCLINS"/>
    <property type="match status" value="1"/>
</dbReference>
<dbReference type="CDD" id="cd20543">
    <property type="entry name" value="CYCLIN_AtCycD-like_rpt1"/>
    <property type="match status" value="1"/>
</dbReference>
<keyword evidence="10" id="KW-1185">Reference proteome</keyword>
<evidence type="ECO:0008006" key="11">
    <source>
        <dbReference type="Google" id="ProtNLM"/>
    </source>
</evidence>
<dbReference type="InterPro" id="IPR013763">
    <property type="entry name" value="Cyclin-like_dom"/>
</dbReference>
<accession>A0A8J5KZ87</accession>
<organism evidence="9 10">
    <name type="scientific">Zingiber officinale</name>
    <name type="common">Ginger</name>
    <name type="synonym">Amomum zingiber</name>
    <dbReference type="NCBI Taxonomy" id="94328"/>
    <lineage>
        <taxon>Eukaryota</taxon>
        <taxon>Viridiplantae</taxon>
        <taxon>Streptophyta</taxon>
        <taxon>Embryophyta</taxon>
        <taxon>Tracheophyta</taxon>
        <taxon>Spermatophyta</taxon>
        <taxon>Magnoliopsida</taxon>
        <taxon>Liliopsida</taxon>
        <taxon>Zingiberales</taxon>
        <taxon>Zingiberaceae</taxon>
        <taxon>Zingiber</taxon>
    </lineage>
</organism>
<evidence type="ECO:0000259" key="8">
    <source>
        <dbReference type="SMART" id="SM01332"/>
    </source>
</evidence>
<comment type="similarity">
    <text evidence="1">Belongs to the cyclin family. Cyclin D subfamily.</text>
</comment>
<keyword evidence="2" id="KW-0132">Cell division</keyword>
<dbReference type="SUPFAM" id="SSF47954">
    <property type="entry name" value="Cyclin-like"/>
    <property type="match status" value="1"/>
</dbReference>
<dbReference type="Pfam" id="PF02984">
    <property type="entry name" value="Cyclin_C"/>
    <property type="match status" value="1"/>
</dbReference>
<evidence type="ECO:0000256" key="1">
    <source>
        <dbReference type="ARBA" id="ARBA00009065"/>
    </source>
</evidence>
<gene>
    <name evidence="9" type="ORF">ZIOFF_037105</name>
</gene>
<dbReference type="InterPro" id="IPR039361">
    <property type="entry name" value="Cyclin"/>
</dbReference>
<dbReference type="FunFam" id="1.10.472.10:FF:000040">
    <property type="entry name" value="D6-type cyclin"/>
    <property type="match status" value="1"/>
</dbReference>
<feature type="region of interest" description="Disordered" evidence="6">
    <location>
        <begin position="342"/>
        <end position="373"/>
    </location>
</feature>
<feature type="compositionally biased region" description="Low complexity" evidence="6">
    <location>
        <begin position="345"/>
        <end position="358"/>
    </location>
</feature>
<dbReference type="InterPro" id="IPR036915">
    <property type="entry name" value="Cyclin-like_sf"/>
</dbReference>
<comment type="caution">
    <text evidence="9">The sequence shown here is derived from an EMBL/GenBank/DDBJ whole genome shotgun (WGS) entry which is preliminary data.</text>
</comment>
<name>A0A8J5KZ87_ZINOF</name>
<dbReference type="Gene3D" id="1.10.472.10">
    <property type="entry name" value="Cyclin-like"/>
    <property type="match status" value="2"/>
</dbReference>
<dbReference type="CDD" id="cd20544">
    <property type="entry name" value="CYCLIN_AtCycD-like_rpt2"/>
    <property type="match status" value="1"/>
</dbReference>
<reference evidence="9 10" key="1">
    <citation type="submission" date="2020-08" db="EMBL/GenBank/DDBJ databases">
        <title>Plant Genome Project.</title>
        <authorList>
            <person name="Zhang R.-G."/>
        </authorList>
    </citation>
    <scope>NUCLEOTIDE SEQUENCE [LARGE SCALE GENOMIC DNA]</scope>
    <source>
        <tissue evidence="9">Rhizome</tissue>
    </source>
</reference>
<evidence type="ECO:0000313" key="10">
    <source>
        <dbReference type="Proteomes" id="UP000734854"/>
    </source>
</evidence>
<dbReference type="SMART" id="SM00385">
    <property type="entry name" value="CYCLIN"/>
    <property type="match status" value="1"/>
</dbReference>
<evidence type="ECO:0000259" key="7">
    <source>
        <dbReference type="SMART" id="SM00385"/>
    </source>
</evidence>
<dbReference type="FunFam" id="1.10.472.10:FF:000034">
    <property type="entry name" value="D2/4-type cyclin"/>
    <property type="match status" value="1"/>
</dbReference>
<dbReference type="InterPro" id="IPR006671">
    <property type="entry name" value="Cyclin_N"/>
</dbReference>
<feature type="domain" description="Cyclin C-terminal" evidence="8">
    <location>
        <begin position="728"/>
        <end position="849"/>
    </location>
</feature>
<dbReference type="Pfam" id="PF00134">
    <property type="entry name" value="Cyclin_N"/>
    <property type="match status" value="1"/>
</dbReference>
<dbReference type="EMBL" id="JACMSC010000010">
    <property type="protein sequence ID" value="KAG6504758.1"/>
    <property type="molecule type" value="Genomic_DNA"/>
</dbReference>
<evidence type="ECO:0000256" key="4">
    <source>
        <dbReference type="ARBA" id="ARBA00023306"/>
    </source>
</evidence>
<evidence type="ECO:0000256" key="6">
    <source>
        <dbReference type="SAM" id="MobiDB-lite"/>
    </source>
</evidence>
<dbReference type="Proteomes" id="UP000734854">
    <property type="component" value="Unassembled WGS sequence"/>
</dbReference>
<evidence type="ECO:0000256" key="5">
    <source>
        <dbReference type="RuleBase" id="RU000383"/>
    </source>
</evidence>
<keyword evidence="4" id="KW-0131">Cell cycle</keyword>
<evidence type="ECO:0000256" key="3">
    <source>
        <dbReference type="ARBA" id="ARBA00023127"/>
    </source>
</evidence>
<sequence length="875" mass="95760">MKEVVPIDGVGVTASAFASIDLCCHYSTSAPSSPELAASVCTHFSAVPGYLPPSPASGVPFYCEDKPGTPKLHLLDAEKAEEPMLKLPPRLLYPAADGEARTAVSSPRSPLLSPRRLLGSAHLRRGSGGGGEGGVKELDPFTITILKASGREKAPPVNSSDRGRNDKWRLRDLPHLLRSASPKPAGSHSIARLLNSWGSTKKKVEAEEGHDRDFCVEDDGATAATAEEMMTKKTPADRSSMKEVVPIDGVGITASASASIDLCCHYSTSAPSSPELVASICTHFSAVPGYLPPSPAFGVPFYWEDKPGTPKFHLVDADKAEEPMLKPPPRVLYPAADGEARTAVSSPRSPLMSPSRLRGLAHRSRGSGAEGGVKELDPFTIAILEASGRDKAPLVKSSDRGRNDKWRLRDLPHLLRSASPKLAGSHSIARLLNSWGSLKKKVVAEERHDRDFCAEDHGATAATAEEMMNKKNELHLRLGMLGCILYNASGRRRCLSCGKESHLDEGGGKREKDLLFIVKFPSLPLSSCLFFSMAPSCDYASSILFCVEDNSCILDFDDEGDDAAEDNQLIWLSETQRCHFYGDPCINLPPQSDDYLGILIQRESEHMPREDYGVRLRSGALDSSIRRDAIDWIMKVHDHYNFGPSSAYLSGNYLDRFLSNYELPKDKDWMIQLLSVACLSLAAKMEETEVPLSLDLQVGEAKYVFEARTIQRMELLVLSTLKWRMQAVTPFSFMDFFLHKFNGGNVQDKVVVSQSIELILSIIRETDFLAFRSSEIASAISLLVLGTVDIDKAVASCSYVSKEKVIRCYQTIKDMELMSSRPLNYDSISFASTPQSPIGVLDAACLSDNSDDIAAESETRSHNSSASKRRRISRI</sequence>
<dbReference type="GO" id="GO:0051301">
    <property type="term" value="P:cell division"/>
    <property type="evidence" value="ECO:0007669"/>
    <property type="project" value="UniProtKB-KW"/>
</dbReference>
<dbReference type="AlphaFoldDB" id="A0A8J5KZ87"/>
<protein>
    <recommendedName>
        <fullName evidence="11">Cyclin N-terminal domain-containing protein</fullName>
    </recommendedName>
</protein>
<dbReference type="InterPro" id="IPR004367">
    <property type="entry name" value="Cyclin_C-dom"/>
</dbReference>
<evidence type="ECO:0000313" key="9">
    <source>
        <dbReference type="EMBL" id="KAG6504758.1"/>
    </source>
</evidence>
<proteinExistence type="inferred from homology"/>
<evidence type="ECO:0000256" key="2">
    <source>
        <dbReference type="ARBA" id="ARBA00022618"/>
    </source>
</evidence>
<feature type="region of interest" description="Disordered" evidence="6">
    <location>
        <begin position="854"/>
        <end position="875"/>
    </location>
</feature>